<sequence length="491" mass="53716">MAFKQSILFLIALSLFNIVLGAPAPVTGGKQNIIVMIGDGMGPDSMNLARVYKQYTDNLDIDARLNLDPYLIGSLRTRSSSSLITDSAAAGTAFAVGQKTYNGAISVDDDKLPIGSLAEALKLQKGYKNGVVVKSTLTDATPSVWGAHNETRKNQDNIAEQLFGEGKFGVVLDYMSGGGKCYWVPKDQEDSCRKDDRDLIAEWKDKGYTFFETKPEFDEYLNSGELTLPALSFWGNEDVDYVIDRNSDTTPTLADQSRLALNTLTKATADSDSGFFLMIEGSLIDHCGHDNDAACHPRETIEFDDAFAVVKEYVDNSDIPTIVLITADHSTGGLALGYNDMESWYPEVLFNKSHSSAYFESKVLELNETDVDNTTISDFIKDWVVTELQVEDATEEEIETVLEAVRGDGDVVHAIGPITSNRAAIGWTTGGHTNVDVNLYAYTNSEDFEKQYSNFEADVGLAGNHDNTELNAFLAKLAGVDLNAVTEQLRA</sequence>
<comment type="caution">
    <text evidence="1">The sequence shown here is derived from an EMBL/GenBank/DDBJ whole genome shotgun (WGS) entry which is preliminary data.</text>
</comment>
<dbReference type="EMBL" id="CALSDN010000002">
    <property type="protein sequence ID" value="CAH6719304.1"/>
    <property type="molecule type" value="Genomic_DNA"/>
</dbReference>
<evidence type="ECO:0000313" key="1">
    <source>
        <dbReference type="EMBL" id="CAH6719304.1"/>
    </source>
</evidence>
<accession>A0ACA9Y2Z8</accession>
<dbReference type="Proteomes" id="UP001152531">
    <property type="component" value="Unassembled WGS sequence"/>
</dbReference>
<name>A0ACA9Y2Z8_9ASCO</name>
<gene>
    <name evidence="1" type="ORF">CLIB1444_02S05446</name>
</gene>
<evidence type="ECO:0000313" key="2">
    <source>
        <dbReference type="Proteomes" id="UP001152531"/>
    </source>
</evidence>
<proteinExistence type="predicted"/>
<keyword evidence="2" id="KW-1185">Reference proteome</keyword>
<protein>
    <submittedName>
        <fullName evidence="1">Repressible alkaline phosphatase</fullName>
    </submittedName>
</protein>
<reference evidence="1" key="1">
    <citation type="submission" date="2022-06" db="EMBL/GenBank/DDBJ databases">
        <authorList>
            <person name="Legras J.-L."/>
            <person name="Devillers H."/>
            <person name="Grondin C."/>
        </authorList>
    </citation>
    <scope>NUCLEOTIDE SEQUENCE</scope>
    <source>
        <strain evidence="1">CLIB 1444</strain>
    </source>
</reference>
<organism evidence="1 2">
    <name type="scientific">[Candida] jaroonii</name>
    <dbReference type="NCBI Taxonomy" id="467808"/>
    <lineage>
        <taxon>Eukaryota</taxon>
        <taxon>Fungi</taxon>
        <taxon>Dikarya</taxon>
        <taxon>Ascomycota</taxon>
        <taxon>Saccharomycotina</taxon>
        <taxon>Pichiomycetes</taxon>
        <taxon>Debaryomycetaceae</taxon>
        <taxon>Yamadazyma</taxon>
    </lineage>
</organism>